<evidence type="ECO:0000313" key="3">
    <source>
        <dbReference type="Proteomes" id="UP000053593"/>
    </source>
</evidence>
<feature type="region of interest" description="Disordered" evidence="1">
    <location>
        <begin position="482"/>
        <end position="508"/>
    </location>
</feature>
<dbReference type="Proteomes" id="UP000053593">
    <property type="component" value="Unassembled WGS sequence"/>
</dbReference>
<dbReference type="EMBL" id="KN834785">
    <property type="protein sequence ID" value="KIK58442.1"/>
    <property type="molecule type" value="Genomic_DNA"/>
</dbReference>
<feature type="region of interest" description="Disordered" evidence="1">
    <location>
        <begin position="256"/>
        <end position="276"/>
    </location>
</feature>
<feature type="region of interest" description="Disordered" evidence="1">
    <location>
        <begin position="797"/>
        <end position="827"/>
    </location>
</feature>
<feature type="compositionally biased region" description="Polar residues" evidence="1">
    <location>
        <begin position="263"/>
        <end position="274"/>
    </location>
</feature>
<evidence type="ECO:0000256" key="1">
    <source>
        <dbReference type="SAM" id="MobiDB-lite"/>
    </source>
</evidence>
<evidence type="ECO:0000313" key="2">
    <source>
        <dbReference type="EMBL" id="KIK58442.1"/>
    </source>
</evidence>
<dbReference type="HOGENOM" id="CLU_342568_0_0_1"/>
<dbReference type="AlphaFoldDB" id="A0A0D0CJC2"/>
<accession>A0A0D0CJC2</accession>
<gene>
    <name evidence="2" type="ORF">GYMLUDRAFT_246140</name>
</gene>
<feature type="region of interest" description="Disordered" evidence="1">
    <location>
        <begin position="375"/>
        <end position="399"/>
    </location>
</feature>
<feature type="compositionally biased region" description="Acidic residues" evidence="1">
    <location>
        <begin position="487"/>
        <end position="503"/>
    </location>
</feature>
<keyword evidence="3" id="KW-1185">Reference proteome</keyword>
<feature type="region of interest" description="Disordered" evidence="1">
    <location>
        <begin position="422"/>
        <end position="451"/>
    </location>
</feature>
<protein>
    <submittedName>
        <fullName evidence="2">Uncharacterized protein</fullName>
    </submittedName>
</protein>
<name>A0A0D0CJC2_9AGAR</name>
<sequence length="827" mass="91939">MSTLNKCITQAQQKQNTIKNAQTQGGKKQVHSRTPVPIRTEALATRRMPFKGKHIIMDFIAMLPVAPTASPPPNPEHFVTLKSKSIQSQDNTPGVALDDSYVQDPIPTQTVSMESDSKDKLELNVQDLTPILEVENTQEEGHDFNSQSDAGIVEDKGGHGKMDPVVVEDSAFCPPWSRLPGPPFNEAQWPLEDLPPPTSLVDRGVLELTTAIKLSQELPINHPLLPPAPVSVSFVSKTSKAGQSTLTVVSPSLKKQDDFGVTKPSSPTTFNTGSPHDWAAMVSPTGNLQSLEVGEPGYNKDIVNHGLYSQMWEIRTKAWSCHPQMINALMTHFNDQYWLLPLQADSTEKDFHRREDFWVFIIDNLYGKYISPPQTPTVPAVDEPNFDDKQEDHNSSPPSMKMSQFGFGVEGTVYPQLLSNDNVDVQGGEADNEEEEELEETDDVNVEQGGEPEAEWRGIELEVDEGAIVQSKCDATTENGVPKAITDVEEEEEDSDDNDEDLENAPGPFKREWFESASCQLWHYDTHAGHSNNKSWLQTAFKDILILSLKEVCPNASVKQLRWNAGFADMCTDHKVCLVGWPQHLKVPGALGTRGLGQILQILVPVLKALVKCQITAWKKEQTNLSTQTLPLYQDNSDISDNDIEEGDNDGRELVRFESWDDKQKAFVLKDQGHIPIMRVAQEGNEEISKPLCLVHQSQEYQMQLTNCAILDDDKELEPRRVKKKRMHETEEVEDDETAVQTSCLKKAKKSRAPIGEVSNNASASCEVSSSWHSLSSASVQVQSTAGDECKVVHKSFTHHDDGSSMDQCSGPAVEWRSQKDMDESKG</sequence>
<organism evidence="2 3">
    <name type="scientific">Collybiopsis luxurians FD-317 M1</name>
    <dbReference type="NCBI Taxonomy" id="944289"/>
    <lineage>
        <taxon>Eukaryota</taxon>
        <taxon>Fungi</taxon>
        <taxon>Dikarya</taxon>
        <taxon>Basidiomycota</taxon>
        <taxon>Agaricomycotina</taxon>
        <taxon>Agaricomycetes</taxon>
        <taxon>Agaricomycetidae</taxon>
        <taxon>Agaricales</taxon>
        <taxon>Marasmiineae</taxon>
        <taxon>Omphalotaceae</taxon>
        <taxon>Collybiopsis</taxon>
        <taxon>Collybiopsis luxurians</taxon>
    </lineage>
</organism>
<reference evidence="2 3" key="1">
    <citation type="submission" date="2014-04" db="EMBL/GenBank/DDBJ databases">
        <title>Evolutionary Origins and Diversification of the Mycorrhizal Mutualists.</title>
        <authorList>
            <consortium name="DOE Joint Genome Institute"/>
            <consortium name="Mycorrhizal Genomics Consortium"/>
            <person name="Kohler A."/>
            <person name="Kuo A."/>
            <person name="Nagy L.G."/>
            <person name="Floudas D."/>
            <person name="Copeland A."/>
            <person name="Barry K.W."/>
            <person name="Cichocki N."/>
            <person name="Veneault-Fourrey C."/>
            <person name="LaButti K."/>
            <person name="Lindquist E.A."/>
            <person name="Lipzen A."/>
            <person name="Lundell T."/>
            <person name="Morin E."/>
            <person name="Murat C."/>
            <person name="Riley R."/>
            <person name="Ohm R."/>
            <person name="Sun H."/>
            <person name="Tunlid A."/>
            <person name="Henrissat B."/>
            <person name="Grigoriev I.V."/>
            <person name="Hibbett D.S."/>
            <person name="Martin F."/>
        </authorList>
    </citation>
    <scope>NUCLEOTIDE SEQUENCE [LARGE SCALE GENOMIC DNA]</scope>
    <source>
        <strain evidence="2 3">FD-317 M1</strain>
    </source>
</reference>
<feature type="compositionally biased region" description="Basic and acidic residues" evidence="1">
    <location>
        <begin position="817"/>
        <end position="827"/>
    </location>
</feature>
<proteinExistence type="predicted"/>
<feature type="compositionally biased region" description="Acidic residues" evidence="1">
    <location>
        <begin position="430"/>
        <end position="451"/>
    </location>
</feature>